<keyword evidence="5 18" id="KW-0812">Transmembrane</keyword>
<evidence type="ECO:0000256" key="4">
    <source>
        <dbReference type="ARBA" id="ARBA00022679"/>
    </source>
</evidence>
<dbReference type="GO" id="GO:0005886">
    <property type="term" value="C:plasma membrane"/>
    <property type="evidence" value="ECO:0007669"/>
    <property type="project" value="TreeGrafter"/>
</dbReference>
<dbReference type="Gene3D" id="1.10.510.10">
    <property type="entry name" value="Transferase(Phosphotransferase) domain 1"/>
    <property type="match status" value="1"/>
</dbReference>
<accession>A0A453MLH8</accession>
<evidence type="ECO:0000256" key="6">
    <source>
        <dbReference type="ARBA" id="ARBA00022729"/>
    </source>
</evidence>
<evidence type="ECO:0000256" key="12">
    <source>
        <dbReference type="ARBA" id="ARBA00023136"/>
    </source>
</evidence>
<reference evidence="20" key="3">
    <citation type="journal article" date="2017" name="Nature">
        <title>Genome sequence of the progenitor of the wheat D genome Aegilops tauschii.</title>
        <authorList>
            <person name="Luo M.C."/>
            <person name="Gu Y.Q."/>
            <person name="Puiu D."/>
            <person name="Wang H."/>
            <person name="Twardziok S.O."/>
            <person name="Deal K.R."/>
            <person name="Huo N."/>
            <person name="Zhu T."/>
            <person name="Wang L."/>
            <person name="Wang Y."/>
            <person name="McGuire P.E."/>
            <person name="Liu S."/>
            <person name="Long H."/>
            <person name="Ramasamy R.K."/>
            <person name="Rodriguez J.C."/>
            <person name="Van S.L."/>
            <person name="Yuan L."/>
            <person name="Wang Z."/>
            <person name="Xia Z."/>
            <person name="Xiao L."/>
            <person name="Anderson O.D."/>
            <person name="Ouyang S."/>
            <person name="Liang Y."/>
            <person name="Zimin A.V."/>
            <person name="Pertea G."/>
            <person name="Qi P."/>
            <person name="Bennetzen J.L."/>
            <person name="Dai X."/>
            <person name="Dawson M.W."/>
            <person name="Muller H.G."/>
            <person name="Kugler K."/>
            <person name="Rivarola-Duarte L."/>
            <person name="Spannagl M."/>
            <person name="Mayer K.F.X."/>
            <person name="Lu F.H."/>
            <person name="Bevan M.W."/>
            <person name="Leroy P."/>
            <person name="Li P."/>
            <person name="You F.M."/>
            <person name="Sun Q."/>
            <person name="Liu Z."/>
            <person name="Lyons E."/>
            <person name="Wicker T."/>
            <person name="Salzberg S.L."/>
            <person name="Devos K.M."/>
            <person name="Dvorak J."/>
        </authorList>
    </citation>
    <scope>NUCLEOTIDE SEQUENCE [LARGE SCALE GENOMIC DNA]</scope>
    <source>
        <strain evidence="20">cv. AL8/78</strain>
    </source>
</reference>
<evidence type="ECO:0000313" key="20">
    <source>
        <dbReference type="EnsemblPlants" id="AET5Gv21228800.4"/>
    </source>
</evidence>
<keyword evidence="6" id="KW-0732">Signal</keyword>
<dbReference type="GO" id="GO:0006950">
    <property type="term" value="P:response to stress"/>
    <property type="evidence" value="ECO:0007669"/>
    <property type="project" value="UniProtKB-ARBA"/>
</dbReference>
<dbReference type="GO" id="GO:0005524">
    <property type="term" value="F:ATP binding"/>
    <property type="evidence" value="ECO:0007669"/>
    <property type="project" value="UniProtKB-KW"/>
</dbReference>
<evidence type="ECO:0000256" key="18">
    <source>
        <dbReference type="SAM" id="Phobius"/>
    </source>
</evidence>
<keyword evidence="4" id="KW-0808">Transferase</keyword>
<keyword evidence="13" id="KW-1015">Disulfide bond</keyword>
<dbReference type="GO" id="GO:0004674">
    <property type="term" value="F:protein serine/threonine kinase activity"/>
    <property type="evidence" value="ECO:0007669"/>
    <property type="project" value="UniProtKB-KW"/>
</dbReference>
<keyword evidence="12 18" id="KW-0472">Membrane</keyword>
<evidence type="ECO:0000256" key="5">
    <source>
        <dbReference type="ARBA" id="ARBA00022692"/>
    </source>
</evidence>
<dbReference type="AlphaFoldDB" id="A0A453MLH8"/>
<evidence type="ECO:0000313" key="21">
    <source>
        <dbReference type="Proteomes" id="UP000015105"/>
    </source>
</evidence>
<dbReference type="PROSITE" id="PS50011">
    <property type="entry name" value="PROTEIN_KINASE_DOM"/>
    <property type="match status" value="1"/>
</dbReference>
<dbReference type="CDD" id="cd14066">
    <property type="entry name" value="STKc_IRAK"/>
    <property type="match status" value="1"/>
</dbReference>
<dbReference type="Pfam" id="PF07714">
    <property type="entry name" value="PK_Tyr_Ser-Thr"/>
    <property type="match status" value="1"/>
</dbReference>
<evidence type="ECO:0000256" key="16">
    <source>
        <dbReference type="ARBA" id="ARBA00048679"/>
    </source>
</evidence>
<keyword evidence="11 18" id="KW-1133">Transmembrane helix</keyword>
<evidence type="ECO:0000259" key="19">
    <source>
        <dbReference type="PROSITE" id="PS50011"/>
    </source>
</evidence>
<reference evidence="20" key="4">
    <citation type="submission" date="2019-03" db="UniProtKB">
        <authorList>
            <consortium name="EnsemblPlants"/>
        </authorList>
    </citation>
    <scope>IDENTIFICATION</scope>
</reference>
<sequence>MHAGPVRPRLPGVSPAARRHGQRHQLRAHGRTDLRAPLQHQVRGIYVLRRQKHAADSIFIPIIHGSGTGAGRHGIRPWVIALSVAAPVALVVALCCFIVYCCRLRKRHTKKGKVALQEKSTRQFQEDELVWEMEAELSEFSVYEFRQILEATSNFSEENKLGEGGFGPVYKGHFPEGIEIAVKRLDSDSDQGFMEFKNEVELIAKLQHRNLVRLMGCCSQGEEKVLVYEYLPNKSLDFFIFDEDRKVLLDWEKRLAIIVGIAEGLLYLHKHSRLRVIHRDLKPSNILLDSTMNAKISDFGLAKIFSSNNNEGNKTRKVVGTYGYMAPEYASHGLFSVKSDVFSFGVLVLEIISGKKNSHECGAFINLIGYAWQLFEEERWIELVDAALIPSGGSSEMMRSINIALLCVQEDAIDRPTMLDVVAMLSSKTMTLNKPKHPAYYSISSVGNKEASAGTKSCSFNDVTISTITPR</sequence>
<keyword evidence="14" id="KW-0325">Glycoprotein</keyword>
<reference evidence="21" key="2">
    <citation type="journal article" date="2017" name="Nat. Plants">
        <title>The Aegilops tauschii genome reveals multiple impacts of transposons.</title>
        <authorList>
            <person name="Zhao G."/>
            <person name="Zou C."/>
            <person name="Li K."/>
            <person name="Wang K."/>
            <person name="Li T."/>
            <person name="Gao L."/>
            <person name="Zhang X."/>
            <person name="Wang H."/>
            <person name="Yang Z."/>
            <person name="Liu X."/>
            <person name="Jiang W."/>
            <person name="Mao L."/>
            <person name="Kong X."/>
            <person name="Jiao Y."/>
            <person name="Jia J."/>
        </authorList>
    </citation>
    <scope>NUCLEOTIDE SEQUENCE [LARGE SCALE GENOMIC DNA]</scope>
    <source>
        <strain evidence="21">cv. AL8/78</strain>
    </source>
</reference>
<evidence type="ECO:0000256" key="17">
    <source>
        <dbReference type="SAM" id="MobiDB-lite"/>
    </source>
</evidence>
<dbReference type="InterPro" id="IPR001245">
    <property type="entry name" value="Ser-Thr/Tyr_kinase_cat_dom"/>
</dbReference>
<dbReference type="Gene3D" id="3.30.200.20">
    <property type="entry name" value="Phosphorylase Kinase, domain 1"/>
    <property type="match status" value="1"/>
</dbReference>
<dbReference type="EnsemblPlants" id="AET5Gv21228800.4">
    <property type="protein sequence ID" value="AET5Gv21228800.4"/>
    <property type="gene ID" value="AET5Gv21228800"/>
</dbReference>
<protein>
    <recommendedName>
        <fullName evidence="2">non-specific serine/threonine protein kinase</fullName>
        <ecNumber evidence="2">2.7.11.1</ecNumber>
    </recommendedName>
</protein>
<evidence type="ECO:0000256" key="8">
    <source>
        <dbReference type="ARBA" id="ARBA00022741"/>
    </source>
</evidence>
<dbReference type="EC" id="2.7.11.1" evidence="2"/>
<dbReference type="SUPFAM" id="SSF56112">
    <property type="entry name" value="Protein kinase-like (PK-like)"/>
    <property type="match status" value="1"/>
</dbReference>
<evidence type="ECO:0000256" key="10">
    <source>
        <dbReference type="ARBA" id="ARBA00022840"/>
    </source>
</evidence>
<keyword evidence="7" id="KW-0677">Repeat</keyword>
<keyword evidence="10" id="KW-0067">ATP-binding</keyword>
<comment type="catalytic activity">
    <reaction evidence="16">
        <text>L-seryl-[protein] + ATP = O-phospho-L-seryl-[protein] + ADP + H(+)</text>
        <dbReference type="Rhea" id="RHEA:17989"/>
        <dbReference type="Rhea" id="RHEA-COMP:9863"/>
        <dbReference type="Rhea" id="RHEA-COMP:11604"/>
        <dbReference type="ChEBI" id="CHEBI:15378"/>
        <dbReference type="ChEBI" id="CHEBI:29999"/>
        <dbReference type="ChEBI" id="CHEBI:30616"/>
        <dbReference type="ChEBI" id="CHEBI:83421"/>
        <dbReference type="ChEBI" id="CHEBI:456216"/>
        <dbReference type="EC" id="2.7.11.1"/>
    </reaction>
</comment>
<feature type="domain" description="Protein kinase" evidence="19">
    <location>
        <begin position="155"/>
        <end position="440"/>
    </location>
</feature>
<dbReference type="Gramene" id="AET5Gv21228800.4">
    <property type="protein sequence ID" value="AET5Gv21228800.4"/>
    <property type="gene ID" value="AET5Gv21228800"/>
</dbReference>
<feature type="transmembrane region" description="Helical" evidence="18">
    <location>
        <begin position="78"/>
        <end position="102"/>
    </location>
</feature>
<feature type="compositionally biased region" description="Basic residues" evidence="17">
    <location>
        <begin position="17"/>
        <end position="29"/>
    </location>
</feature>
<evidence type="ECO:0000256" key="1">
    <source>
        <dbReference type="ARBA" id="ARBA00004167"/>
    </source>
</evidence>
<keyword evidence="9" id="KW-0418">Kinase</keyword>
<evidence type="ECO:0000256" key="3">
    <source>
        <dbReference type="ARBA" id="ARBA00022527"/>
    </source>
</evidence>
<evidence type="ECO:0000256" key="11">
    <source>
        <dbReference type="ARBA" id="ARBA00022989"/>
    </source>
</evidence>
<proteinExistence type="predicted"/>
<comment type="subcellular location">
    <subcellularLocation>
        <location evidence="1">Membrane</location>
        <topology evidence="1">Single-pass membrane protein</topology>
    </subcellularLocation>
</comment>
<evidence type="ECO:0000256" key="14">
    <source>
        <dbReference type="ARBA" id="ARBA00023180"/>
    </source>
</evidence>
<reference evidence="21" key="1">
    <citation type="journal article" date="2014" name="Science">
        <title>Ancient hybridizations among the ancestral genomes of bread wheat.</title>
        <authorList>
            <consortium name="International Wheat Genome Sequencing Consortium,"/>
            <person name="Marcussen T."/>
            <person name="Sandve S.R."/>
            <person name="Heier L."/>
            <person name="Spannagl M."/>
            <person name="Pfeifer M."/>
            <person name="Jakobsen K.S."/>
            <person name="Wulff B.B."/>
            <person name="Steuernagel B."/>
            <person name="Mayer K.F."/>
            <person name="Olsen O.A."/>
        </authorList>
    </citation>
    <scope>NUCLEOTIDE SEQUENCE [LARGE SCALE GENOMIC DNA]</scope>
    <source>
        <strain evidence="21">cv. AL8/78</strain>
    </source>
</reference>
<dbReference type="PROSITE" id="PS00108">
    <property type="entry name" value="PROTEIN_KINASE_ST"/>
    <property type="match status" value="1"/>
</dbReference>
<dbReference type="SMART" id="SM00220">
    <property type="entry name" value="S_TKc"/>
    <property type="match status" value="1"/>
</dbReference>
<dbReference type="Proteomes" id="UP000015105">
    <property type="component" value="Chromosome 5D"/>
</dbReference>
<dbReference type="InterPro" id="IPR011009">
    <property type="entry name" value="Kinase-like_dom_sf"/>
</dbReference>
<evidence type="ECO:0000256" key="9">
    <source>
        <dbReference type="ARBA" id="ARBA00022777"/>
    </source>
</evidence>
<dbReference type="FunFam" id="1.10.510.10:FF:000129">
    <property type="entry name" value="cysteine-rich receptor-like protein kinase 10"/>
    <property type="match status" value="1"/>
</dbReference>
<dbReference type="PANTHER" id="PTHR27002">
    <property type="entry name" value="RECEPTOR-LIKE SERINE/THREONINE-PROTEIN KINASE SD1-8"/>
    <property type="match status" value="1"/>
</dbReference>
<dbReference type="FunFam" id="3.30.200.20:FF:000195">
    <property type="entry name" value="G-type lectin S-receptor-like serine/threonine-protein kinase"/>
    <property type="match status" value="1"/>
</dbReference>
<dbReference type="InterPro" id="IPR008271">
    <property type="entry name" value="Ser/Thr_kinase_AS"/>
</dbReference>
<comment type="catalytic activity">
    <reaction evidence="15">
        <text>L-threonyl-[protein] + ATP = O-phospho-L-threonyl-[protein] + ADP + H(+)</text>
        <dbReference type="Rhea" id="RHEA:46608"/>
        <dbReference type="Rhea" id="RHEA-COMP:11060"/>
        <dbReference type="Rhea" id="RHEA-COMP:11605"/>
        <dbReference type="ChEBI" id="CHEBI:15378"/>
        <dbReference type="ChEBI" id="CHEBI:30013"/>
        <dbReference type="ChEBI" id="CHEBI:30616"/>
        <dbReference type="ChEBI" id="CHEBI:61977"/>
        <dbReference type="ChEBI" id="CHEBI:456216"/>
        <dbReference type="EC" id="2.7.11.1"/>
    </reaction>
</comment>
<reference evidence="20" key="5">
    <citation type="journal article" date="2021" name="G3 (Bethesda)">
        <title>Aegilops tauschii genome assembly Aet v5.0 features greater sequence contiguity and improved annotation.</title>
        <authorList>
            <person name="Wang L."/>
            <person name="Zhu T."/>
            <person name="Rodriguez J.C."/>
            <person name="Deal K.R."/>
            <person name="Dubcovsky J."/>
            <person name="McGuire P.E."/>
            <person name="Lux T."/>
            <person name="Spannagl M."/>
            <person name="Mayer K.F.X."/>
            <person name="Baldrich P."/>
            <person name="Meyers B.C."/>
            <person name="Huo N."/>
            <person name="Gu Y.Q."/>
            <person name="Zhou H."/>
            <person name="Devos K.M."/>
            <person name="Bennetzen J.L."/>
            <person name="Unver T."/>
            <person name="Budak H."/>
            <person name="Gulick P.J."/>
            <person name="Galiba G."/>
            <person name="Kalapos B."/>
            <person name="Nelson D.R."/>
            <person name="Li P."/>
            <person name="You F.M."/>
            <person name="Luo M.C."/>
            <person name="Dvorak J."/>
        </authorList>
    </citation>
    <scope>NUCLEOTIDE SEQUENCE [LARGE SCALE GENOMIC DNA]</scope>
    <source>
        <strain evidence="20">cv. AL8/78</strain>
    </source>
</reference>
<dbReference type="InterPro" id="IPR000719">
    <property type="entry name" value="Prot_kinase_dom"/>
</dbReference>
<dbReference type="PANTHER" id="PTHR27002:SF76">
    <property type="entry name" value="OS10G0136400 PROTEIN"/>
    <property type="match status" value="1"/>
</dbReference>
<organism evidence="20 21">
    <name type="scientific">Aegilops tauschii subsp. strangulata</name>
    <name type="common">Goatgrass</name>
    <dbReference type="NCBI Taxonomy" id="200361"/>
    <lineage>
        <taxon>Eukaryota</taxon>
        <taxon>Viridiplantae</taxon>
        <taxon>Streptophyta</taxon>
        <taxon>Embryophyta</taxon>
        <taxon>Tracheophyta</taxon>
        <taxon>Spermatophyta</taxon>
        <taxon>Magnoliopsida</taxon>
        <taxon>Liliopsida</taxon>
        <taxon>Poales</taxon>
        <taxon>Poaceae</taxon>
        <taxon>BOP clade</taxon>
        <taxon>Pooideae</taxon>
        <taxon>Triticodae</taxon>
        <taxon>Triticeae</taxon>
        <taxon>Triticinae</taxon>
        <taxon>Aegilops</taxon>
    </lineage>
</organism>
<keyword evidence="21" id="KW-1185">Reference proteome</keyword>
<evidence type="ECO:0000256" key="15">
    <source>
        <dbReference type="ARBA" id="ARBA00047899"/>
    </source>
</evidence>
<name>A0A453MLH8_AEGTS</name>
<feature type="region of interest" description="Disordered" evidence="17">
    <location>
        <begin position="1"/>
        <end position="30"/>
    </location>
</feature>
<keyword evidence="8" id="KW-0547">Nucleotide-binding</keyword>
<evidence type="ECO:0000256" key="13">
    <source>
        <dbReference type="ARBA" id="ARBA00023157"/>
    </source>
</evidence>
<evidence type="ECO:0000256" key="7">
    <source>
        <dbReference type="ARBA" id="ARBA00022737"/>
    </source>
</evidence>
<keyword evidence="3" id="KW-0723">Serine/threonine-protein kinase</keyword>
<evidence type="ECO:0000256" key="2">
    <source>
        <dbReference type="ARBA" id="ARBA00012513"/>
    </source>
</evidence>